<evidence type="ECO:0000313" key="3">
    <source>
        <dbReference type="Proteomes" id="UP001564408"/>
    </source>
</evidence>
<evidence type="ECO:0000313" key="2">
    <source>
        <dbReference type="EMBL" id="MEY6431974.1"/>
    </source>
</evidence>
<dbReference type="Gene3D" id="3.30.450.20">
    <property type="entry name" value="PAS domain"/>
    <property type="match status" value="1"/>
</dbReference>
<dbReference type="PANTHER" id="PTHR33121">
    <property type="entry name" value="CYCLIC DI-GMP PHOSPHODIESTERASE PDEF"/>
    <property type="match status" value="1"/>
</dbReference>
<dbReference type="InterPro" id="IPR029787">
    <property type="entry name" value="Nucleotide_cyclase"/>
</dbReference>
<comment type="caution">
    <text evidence="2">The sequence shown here is derived from an EMBL/GenBank/DDBJ whole genome shotgun (WGS) entry which is preliminary data.</text>
</comment>
<dbReference type="Proteomes" id="UP001564408">
    <property type="component" value="Unassembled WGS sequence"/>
</dbReference>
<dbReference type="RefSeq" id="WP_369666352.1">
    <property type="nucleotide sequence ID" value="NZ_JBDKXB010000005.1"/>
</dbReference>
<dbReference type="PANTHER" id="PTHR33121:SF79">
    <property type="entry name" value="CYCLIC DI-GMP PHOSPHODIESTERASE PDED-RELATED"/>
    <property type="match status" value="1"/>
</dbReference>
<reference evidence="2 3" key="1">
    <citation type="submission" date="2024-05" db="EMBL/GenBank/DDBJ databases">
        <title>Genome Sequence and Characterization of the New Strain Purple Sulfur Bacterium of Genus Thioalkalicoccus.</title>
        <authorList>
            <person name="Bryantseva I.A."/>
            <person name="Kyndt J.A."/>
            <person name="Imhoff J.F."/>
        </authorList>
    </citation>
    <scope>NUCLEOTIDE SEQUENCE [LARGE SCALE GENOMIC DNA]</scope>
    <source>
        <strain evidence="2 3">Um2</strain>
    </source>
</reference>
<dbReference type="Pfam" id="PF00990">
    <property type="entry name" value="GGDEF"/>
    <property type="match status" value="1"/>
</dbReference>
<protein>
    <submittedName>
        <fullName evidence="2">GGDEF domain-containing protein</fullName>
    </submittedName>
</protein>
<dbReference type="Gene3D" id="3.30.70.270">
    <property type="match status" value="1"/>
</dbReference>
<organism evidence="2 3">
    <name type="scientific">Thioalkalicoccus limnaeus</name>
    <dbReference type="NCBI Taxonomy" id="120681"/>
    <lineage>
        <taxon>Bacteria</taxon>
        <taxon>Pseudomonadati</taxon>
        <taxon>Pseudomonadota</taxon>
        <taxon>Gammaproteobacteria</taxon>
        <taxon>Chromatiales</taxon>
        <taxon>Chromatiaceae</taxon>
        <taxon>Thioalkalicoccus</taxon>
    </lineage>
</organism>
<dbReference type="CDD" id="cd01948">
    <property type="entry name" value="EAL"/>
    <property type="match status" value="1"/>
</dbReference>
<dbReference type="InterPro" id="IPR001633">
    <property type="entry name" value="EAL_dom"/>
</dbReference>
<proteinExistence type="predicted"/>
<dbReference type="EMBL" id="JBDKXB010000005">
    <property type="protein sequence ID" value="MEY6431974.1"/>
    <property type="molecule type" value="Genomic_DNA"/>
</dbReference>
<dbReference type="SMART" id="SM00267">
    <property type="entry name" value="GGDEF"/>
    <property type="match status" value="1"/>
</dbReference>
<dbReference type="SUPFAM" id="SSF141868">
    <property type="entry name" value="EAL domain-like"/>
    <property type="match status" value="1"/>
</dbReference>
<sequence length="700" mass="77058">MPVSPRHVNLLILTSRVEDAAEIIASLRNGGLPARGIYTDQSDRLLELTAAPEALDMILCCVDDPAVQLDQVISDYQEIEADIPLILLTEAEGQDPRRLLHALRNGARDQVERGDAERLQLLVARELADLRARRGLARTQEQIDRCEQQALELIEATEDAIAFIRDGIHQHANGAYRRRYRIAANDDITGLPLLDLVAPEHHATLREQLIQLAGSDPESLARHLLLTGVRADGHSFPAEFSLLSVEFGGHPCIRLIVRDTGSPSEQRADSQLDPDTGLENRAALIREVSRRLAQAADGDIAPFVLLYVGIPGFAEIAQSPPGFLQSFEVAAAFAAALGRTAPPHSLLARVADGGFMLLWDTTDPSDAAQLAVTIRHEVRLPLVRPDHDAATPECVTGFVFFDRPGPSPAELVDAAVANAFVATPPAERDPTIPRLLADAPDGAIPAVLDAADREIAERIDHALENDGLLLVYQPIISLLGDSQEHYSVLVRLLDDRQRLHEAREIIGPAVRSGKIAAVDRWVLDHAIKEVAAQRKTGHKIAFFINLAEETFLDTTFLLWLCDRLREIEARGNWLTLQFQEIHARRHLAKLTKLVEGFKKIQARIAISRFGQDPQPETLFQTLPIDFVLFSPEFAQDLNDDQEKKARLLRLANLAREFNVKTVVTGVEGAATLTVLWGAGIDYVQGNFLARASTSLTLNPD</sequence>
<dbReference type="SMART" id="SM00052">
    <property type="entry name" value="EAL"/>
    <property type="match status" value="1"/>
</dbReference>
<dbReference type="SUPFAM" id="SSF55785">
    <property type="entry name" value="PYP-like sensor domain (PAS domain)"/>
    <property type="match status" value="1"/>
</dbReference>
<dbReference type="Pfam" id="PF00563">
    <property type="entry name" value="EAL"/>
    <property type="match status" value="1"/>
</dbReference>
<dbReference type="PROSITE" id="PS50883">
    <property type="entry name" value="EAL"/>
    <property type="match status" value="1"/>
</dbReference>
<evidence type="ECO:0000259" key="1">
    <source>
        <dbReference type="PROSITE" id="PS50883"/>
    </source>
</evidence>
<keyword evidence="3" id="KW-1185">Reference proteome</keyword>
<name>A0ABV4BDA9_9GAMM</name>
<dbReference type="InterPro" id="IPR000160">
    <property type="entry name" value="GGDEF_dom"/>
</dbReference>
<dbReference type="Gene3D" id="3.20.20.450">
    <property type="entry name" value="EAL domain"/>
    <property type="match status" value="1"/>
</dbReference>
<dbReference type="InterPro" id="IPR035919">
    <property type="entry name" value="EAL_sf"/>
</dbReference>
<dbReference type="SUPFAM" id="SSF55073">
    <property type="entry name" value="Nucleotide cyclase"/>
    <property type="match status" value="1"/>
</dbReference>
<dbReference type="InterPro" id="IPR035965">
    <property type="entry name" value="PAS-like_dom_sf"/>
</dbReference>
<dbReference type="InterPro" id="IPR050706">
    <property type="entry name" value="Cyclic-di-GMP_PDE-like"/>
</dbReference>
<gene>
    <name evidence="2" type="ORF">ABC977_06065</name>
</gene>
<feature type="domain" description="EAL" evidence="1">
    <location>
        <begin position="452"/>
        <end position="700"/>
    </location>
</feature>
<accession>A0ABV4BDA9</accession>
<dbReference type="InterPro" id="IPR043128">
    <property type="entry name" value="Rev_trsase/Diguanyl_cyclase"/>
</dbReference>